<dbReference type="Pfam" id="PF13843">
    <property type="entry name" value="DDE_Tnp_1_7"/>
    <property type="match status" value="1"/>
</dbReference>
<dbReference type="OMA" id="KNEWSEN"/>
<feature type="region of interest" description="Disordered" evidence="1">
    <location>
        <begin position="1"/>
        <end position="48"/>
    </location>
</feature>
<evidence type="ECO:0000313" key="4">
    <source>
        <dbReference type="RefSeq" id="XP_022088995.1"/>
    </source>
</evidence>
<protein>
    <submittedName>
        <fullName evidence="4">Uncharacterized protein LOC110978361</fullName>
    </submittedName>
</protein>
<feature type="compositionally biased region" description="Basic residues" evidence="1">
    <location>
        <begin position="12"/>
        <end position="22"/>
    </location>
</feature>
<organism evidence="3 4">
    <name type="scientific">Acanthaster planci</name>
    <name type="common">Crown-of-thorns starfish</name>
    <dbReference type="NCBI Taxonomy" id="133434"/>
    <lineage>
        <taxon>Eukaryota</taxon>
        <taxon>Metazoa</taxon>
        <taxon>Echinodermata</taxon>
        <taxon>Eleutherozoa</taxon>
        <taxon>Asterozoa</taxon>
        <taxon>Asteroidea</taxon>
        <taxon>Valvatacea</taxon>
        <taxon>Valvatida</taxon>
        <taxon>Acanthasteridae</taxon>
        <taxon>Acanthaster</taxon>
    </lineage>
</organism>
<dbReference type="PANTHER" id="PTHR46599">
    <property type="entry name" value="PIGGYBAC TRANSPOSABLE ELEMENT-DERIVED PROTEIN 4"/>
    <property type="match status" value="1"/>
</dbReference>
<reference evidence="4" key="1">
    <citation type="submission" date="2025-08" db="UniProtKB">
        <authorList>
            <consortium name="RefSeq"/>
        </authorList>
    </citation>
    <scope>IDENTIFICATION</scope>
</reference>
<feature type="domain" description="PiggyBac transposable element-derived protein" evidence="2">
    <location>
        <begin position="78"/>
        <end position="263"/>
    </location>
</feature>
<dbReference type="OrthoDB" id="6090197at2759"/>
<gene>
    <name evidence="4" type="primary">LOC110978361</name>
</gene>
<proteinExistence type="predicted"/>
<evidence type="ECO:0000259" key="2">
    <source>
        <dbReference type="Pfam" id="PF13843"/>
    </source>
</evidence>
<dbReference type="AlphaFoldDB" id="A0A8B7Y9G1"/>
<evidence type="ECO:0000313" key="3">
    <source>
        <dbReference type="Proteomes" id="UP000694845"/>
    </source>
</evidence>
<keyword evidence="3" id="KW-1185">Reference proteome</keyword>
<sequence length="271" mass="31402">MDVSDIPEPTVRKKQPRKKSVKAKGLQPMSDNDPNPPSVYQPDYPPDEDGWTRALSDRNIHHFRGPAPPGPTFHRGVSPLHYFLRFFPLMLLAKMVDWTNQKLRTAGQKLTSLAEMRAFIGMQLLMGIVKVSSYQHYWSTHPGLHSKLISTTMTRNRFDQLNQSWSCNDPGKHPQKIQDKGRRFMYMKANPLYLLQPIWDEVRKRCLQKYYPRNGLLIDEAMIKYRANVKKFYTPLKPIRAGFKVYPLAEASTGFMINFKVHPSEKLPCQG</sequence>
<dbReference type="Proteomes" id="UP000694845">
    <property type="component" value="Unplaced"/>
</dbReference>
<dbReference type="RefSeq" id="XP_022088995.1">
    <property type="nucleotide sequence ID" value="XM_022233303.1"/>
</dbReference>
<accession>A0A8B7Y9G1</accession>
<name>A0A8B7Y9G1_ACAPL</name>
<evidence type="ECO:0000256" key="1">
    <source>
        <dbReference type="SAM" id="MobiDB-lite"/>
    </source>
</evidence>
<dbReference type="PANTHER" id="PTHR46599:SF3">
    <property type="entry name" value="PIGGYBAC TRANSPOSABLE ELEMENT-DERIVED PROTEIN 4"/>
    <property type="match status" value="1"/>
</dbReference>
<dbReference type="KEGG" id="aplc:110978361"/>
<dbReference type="GeneID" id="110978361"/>
<dbReference type="InterPro" id="IPR029526">
    <property type="entry name" value="PGBD"/>
</dbReference>